<dbReference type="InterPro" id="IPR022764">
    <property type="entry name" value="Peptidase_S54_rhomboid_dom"/>
</dbReference>
<evidence type="ECO:0000256" key="7">
    <source>
        <dbReference type="SAM" id="Phobius"/>
    </source>
</evidence>
<dbReference type="SUPFAM" id="SSF144091">
    <property type="entry name" value="Rhomboid-like"/>
    <property type="match status" value="1"/>
</dbReference>
<evidence type="ECO:0000313" key="10">
    <source>
        <dbReference type="Proteomes" id="UP000233387"/>
    </source>
</evidence>
<evidence type="ECO:0000256" key="4">
    <source>
        <dbReference type="ARBA" id="ARBA00022801"/>
    </source>
</evidence>
<feature type="domain" description="Peptidase S54 rhomboid" evidence="8">
    <location>
        <begin position="40"/>
        <end position="191"/>
    </location>
</feature>
<proteinExistence type="inferred from homology"/>
<evidence type="ECO:0000256" key="3">
    <source>
        <dbReference type="ARBA" id="ARBA00022692"/>
    </source>
</evidence>
<evidence type="ECO:0000256" key="5">
    <source>
        <dbReference type="ARBA" id="ARBA00022989"/>
    </source>
</evidence>
<keyword evidence="10" id="KW-1185">Reference proteome</keyword>
<dbReference type="RefSeq" id="WP_101358975.1">
    <property type="nucleotide sequence ID" value="NZ_NKXO01000025.1"/>
</dbReference>
<name>A0A2N3IDB5_9BACT</name>
<dbReference type="InterPro" id="IPR050925">
    <property type="entry name" value="Rhomboid_protease_S54"/>
</dbReference>
<feature type="transmembrane region" description="Helical" evidence="7">
    <location>
        <begin position="6"/>
        <end position="25"/>
    </location>
</feature>
<feature type="transmembrane region" description="Helical" evidence="7">
    <location>
        <begin position="45"/>
        <end position="72"/>
    </location>
</feature>
<dbReference type="InterPro" id="IPR035952">
    <property type="entry name" value="Rhomboid-like_sf"/>
</dbReference>
<accession>A0A2N3IDB5</accession>
<dbReference type="Gene3D" id="1.20.1540.10">
    <property type="entry name" value="Rhomboid-like"/>
    <property type="match status" value="1"/>
</dbReference>
<evidence type="ECO:0000256" key="2">
    <source>
        <dbReference type="ARBA" id="ARBA00009045"/>
    </source>
</evidence>
<keyword evidence="3 7" id="KW-0812">Transmembrane</keyword>
<dbReference type="PANTHER" id="PTHR43731:SF14">
    <property type="entry name" value="PRESENILIN-ASSOCIATED RHOMBOID-LIKE PROTEIN, MITOCHONDRIAL"/>
    <property type="match status" value="1"/>
</dbReference>
<feature type="transmembrane region" description="Helical" evidence="7">
    <location>
        <begin position="138"/>
        <end position="159"/>
    </location>
</feature>
<organism evidence="9 10">
    <name type="scientific">Raineya orbicola</name>
    <dbReference type="NCBI Taxonomy" id="2016530"/>
    <lineage>
        <taxon>Bacteria</taxon>
        <taxon>Pseudomonadati</taxon>
        <taxon>Bacteroidota</taxon>
        <taxon>Cytophagia</taxon>
        <taxon>Cytophagales</taxon>
        <taxon>Raineyaceae</taxon>
        <taxon>Raineya</taxon>
    </lineage>
</organism>
<dbReference type="Pfam" id="PF01694">
    <property type="entry name" value="Rhomboid"/>
    <property type="match status" value="1"/>
</dbReference>
<dbReference type="PANTHER" id="PTHR43731">
    <property type="entry name" value="RHOMBOID PROTEASE"/>
    <property type="match status" value="1"/>
</dbReference>
<dbReference type="OrthoDB" id="9807874at2"/>
<dbReference type="GO" id="GO:0016020">
    <property type="term" value="C:membrane"/>
    <property type="evidence" value="ECO:0007669"/>
    <property type="project" value="UniProtKB-SubCell"/>
</dbReference>
<dbReference type="GO" id="GO:0004252">
    <property type="term" value="F:serine-type endopeptidase activity"/>
    <property type="evidence" value="ECO:0007669"/>
    <property type="project" value="InterPro"/>
</dbReference>
<keyword evidence="5 7" id="KW-1133">Transmembrane helix</keyword>
<reference evidence="9 10" key="1">
    <citation type="submission" date="2017-06" db="EMBL/GenBank/DDBJ databases">
        <title>Raineya orbicola gen. nov., sp. nov. a slightly thermophilic bacterium of the phylum Bacteroidetes and the description of Raineyaceae fam. nov.</title>
        <authorList>
            <person name="Albuquerque L."/>
            <person name="Polonia A.R.M."/>
            <person name="Barroso C."/>
            <person name="Froufe H.J.C."/>
            <person name="Lage O."/>
            <person name="Lobo-Da-Cunha A."/>
            <person name="Egas C."/>
            <person name="Da Costa M.S."/>
        </authorList>
    </citation>
    <scope>NUCLEOTIDE SEQUENCE [LARGE SCALE GENOMIC DNA]</scope>
    <source>
        <strain evidence="9 10">SPSPC-11</strain>
    </source>
</reference>
<dbReference type="EMBL" id="NKXO01000025">
    <property type="protein sequence ID" value="PKQ68342.1"/>
    <property type="molecule type" value="Genomic_DNA"/>
</dbReference>
<dbReference type="Proteomes" id="UP000233387">
    <property type="component" value="Unassembled WGS sequence"/>
</dbReference>
<protein>
    <submittedName>
        <fullName evidence="9">Rhomboid family</fullName>
    </submittedName>
</protein>
<evidence type="ECO:0000256" key="1">
    <source>
        <dbReference type="ARBA" id="ARBA00004141"/>
    </source>
</evidence>
<feature type="transmembrane region" description="Helical" evidence="7">
    <location>
        <begin position="84"/>
        <end position="105"/>
    </location>
</feature>
<keyword evidence="6 7" id="KW-0472">Membrane</keyword>
<evidence type="ECO:0000256" key="6">
    <source>
        <dbReference type="ARBA" id="ARBA00023136"/>
    </source>
</evidence>
<comment type="caution">
    <text evidence="9">The sequence shown here is derived from an EMBL/GenBank/DDBJ whole genome shotgun (WGS) entry which is preliminary data.</text>
</comment>
<gene>
    <name evidence="9" type="ORF">Rain11_1706</name>
</gene>
<evidence type="ECO:0000313" key="9">
    <source>
        <dbReference type="EMBL" id="PKQ68342.1"/>
    </source>
</evidence>
<keyword evidence="4" id="KW-0378">Hydrolase</keyword>
<sequence length="207" mass="23930">MLLVTYIIIGITVVLSFVAWSNPNLMQKWIFNPYRVSKRNEWHRFLTSGFIHLDYLHLIFNMVSLYFLGLYAEKEFYRQFGENYQWIFVIFYLSAIIVADIPVFWKNRNNAYYNALGASGAVSAIVFSAVMIEPNIRLLIFPIPFPVPGILYAVLYVAYSAYMSKNARDNIGHDAHLYGSLYGVVFTLIFFPDSISKIIEAVKDIFS</sequence>
<comment type="subcellular location">
    <subcellularLocation>
        <location evidence="1">Membrane</location>
        <topology evidence="1">Multi-pass membrane protein</topology>
    </subcellularLocation>
</comment>
<feature type="transmembrane region" description="Helical" evidence="7">
    <location>
        <begin position="112"/>
        <end position="132"/>
    </location>
</feature>
<comment type="similarity">
    <text evidence="2">Belongs to the peptidase S54 family.</text>
</comment>
<dbReference type="AlphaFoldDB" id="A0A2N3IDB5"/>
<evidence type="ECO:0000259" key="8">
    <source>
        <dbReference type="Pfam" id="PF01694"/>
    </source>
</evidence>